<dbReference type="Pfam" id="PF01075">
    <property type="entry name" value="Glyco_transf_9"/>
    <property type="match status" value="1"/>
</dbReference>
<sequence>MLPVIKRYNPDAKISWLIFEHNQAIVANHPLIDEVFIWHRHGNLLRGIWGLIKKLRSRKFDAVIDVQGLLRSAVIAWLTGCKRRIGFANAREMATLFYTEKYNIPTLTMHAVDGYLALCEALGMTKLKEVVFPLPIKSQHQQKITALLGEQQLVITICPTARWRT</sequence>
<gene>
    <name evidence="3" type="ORF">S01H1_52550</name>
</gene>
<dbReference type="InterPro" id="IPR002201">
    <property type="entry name" value="Glyco_trans_9"/>
</dbReference>
<evidence type="ECO:0000313" key="3">
    <source>
        <dbReference type="EMBL" id="GAG16987.1"/>
    </source>
</evidence>
<feature type="non-terminal residue" evidence="3">
    <location>
        <position position="165"/>
    </location>
</feature>
<reference evidence="3" key="1">
    <citation type="journal article" date="2014" name="Front. Microbiol.">
        <title>High frequency of phylogenetically diverse reductive dehalogenase-homologous genes in deep subseafloor sedimentary metagenomes.</title>
        <authorList>
            <person name="Kawai M."/>
            <person name="Futagami T."/>
            <person name="Toyoda A."/>
            <person name="Takaki Y."/>
            <person name="Nishi S."/>
            <person name="Hori S."/>
            <person name="Arai W."/>
            <person name="Tsubouchi T."/>
            <person name="Morono Y."/>
            <person name="Uchiyama I."/>
            <person name="Ito T."/>
            <person name="Fujiyama A."/>
            <person name="Inagaki F."/>
            <person name="Takami H."/>
        </authorList>
    </citation>
    <scope>NUCLEOTIDE SEQUENCE</scope>
    <source>
        <strain evidence="3">Expedition CK06-06</strain>
    </source>
</reference>
<dbReference type="GO" id="GO:0009244">
    <property type="term" value="P:lipopolysaccharide core region biosynthetic process"/>
    <property type="evidence" value="ECO:0007669"/>
    <property type="project" value="TreeGrafter"/>
</dbReference>
<dbReference type="AlphaFoldDB" id="X0W0Z3"/>
<proteinExistence type="predicted"/>
<protein>
    <recommendedName>
        <fullName evidence="4">Glycosyltransferase subfamily 4-like N-terminal domain-containing protein</fullName>
    </recommendedName>
</protein>
<dbReference type="GO" id="GO:0005829">
    <property type="term" value="C:cytosol"/>
    <property type="evidence" value="ECO:0007669"/>
    <property type="project" value="TreeGrafter"/>
</dbReference>
<dbReference type="GO" id="GO:0008713">
    <property type="term" value="F:ADP-heptose-lipopolysaccharide heptosyltransferase activity"/>
    <property type="evidence" value="ECO:0007669"/>
    <property type="project" value="TreeGrafter"/>
</dbReference>
<dbReference type="PANTHER" id="PTHR30160:SF1">
    <property type="entry name" value="LIPOPOLYSACCHARIDE 1,2-N-ACETYLGLUCOSAMINETRANSFERASE-RELATED"/>
    <property type="match status" value="1"/>
</dbReference>
<evidence type="ECO:0008006" key="4">
    <source>
        <dbReference type="Google" id="ProtNLM"/>
    </source>
</evidence>
<comment type="caution">
    <text evidence="3">The sequence shown here is derived from an EMBL/GenBank/DDBJ whole genome shotgun (WGS) entry which is preliminary data.</text>
</comment>
<dbReference type="EMBL" id="BARS01033972">
    <property type="protein sequence ID" value="GAG16987.1"/>
    <property type="molecule type" value="Genomic_DNA"/>
</dbReference>
<dbReference type="PANTHER" id="PTHR30160">
    <property type="entry name" value="TETRAACYLDISACCHARIDE 4'-KINASE-RELATED"/>
    <property type="match status" value="1"/>
</dbReference>
<keyword evidence="1" id="KW-0328">Glycosyltransferase</keyword>
<evidence type="ECO:0000256" key="1">
    <source>
        <dbReference type="ARBA" id="ARBA00022676"/>
    </source>
</evidence>
<dbReference type="Gene3D" id="3.40.50.2000">
    <property type="entry name" value="Glycogen Phosphorylase B"/>
    <property type="match status" value="1"/>
</dbReference>
<dbReference type="SUPFAM" id="SSF53756">
    <property type="entry name" value="UDP-Glycosyltransferase/glycogen phosphorylase"/>
    <property type="match status" value="1"/>
</dbReference>
<keyword evidence="2" id="KW-0808">Transferase</keyword>
<evidence type="ECO:0000256" key="2">
    <source>
        <dbReference type="ARBA" id="ARBA00022679"/>
    </source>
</evidence>
<dbReference type="InterPro" id="IPR051199">
    <property type="entry name" value="LPS_LOS_Heptosyltrfase"/>
</dbReference>
<organism evidence="3">
    <name type="scientific">marine sediment metagenome</name>
    <dbReference type="NCBI Taxonomy" id="412755"/>
    <lineage>
        <taxon>unclassified sequences</taxon>
        <taxon>metagenomes</taxon>
        <taxon>ecological metagenomes</taxon>
    </lineage>
</organism>
<name>X0W0Z3_9ZZZZ</name>
<accession>X0W0Z3</accession>